<feature type="compositionally biased region" description="Gly residues" evidence="8">
    <location>
        <begin position="512"/>
        <end position="556"/>
    </location>
</feature>
<evidence type="ECO:0000313" key="12">
    <source>
        <dbReference type="EMBL" id="GAC86145.1"/>
    </source>
</evidence>
<keyword evidence="5 9" id="KW-0812">Transmembrane</keyword>
<keyword evidence="4" id="KW-0808">Transferase</keyword>
<comment type="subcellular location">
    <subcellularLocation>
        <location evidence="1">Cell membrane</location>
        <topology evidence="1">Multi-pass membrane protein</topology>
    </subcellularLocation>
</comment>
<protein>
    <submittedName>
        <fullName evidence="12">Glycosyltransferase</fullName>
    </submittedName>
</protein>
<evidence type="ECO:0000256" key="4">
    <source>
        <dbReference type="ARBA" id="ARBA00022679"/>
    </source>
</evidence>
<dbReference type="Proteomes" id="UP000035021">
    <property type="component" value="Unassembled WGS sequence"/>
</dbReference>
<feature type="transmembrane region" description="Helical" evidence="9">
    <location>
        <begin position="165"/>
        <end position="183"/>
    </location>
</feature>
<evidence type="ECO:0000256" key="3">
    <source>
        <dbReference type="ARBA" id="ARBA00022676"/>
    </source>
</evidence>
<reference evidence="12 13" key="1">
    <citation type="submission" date="2013-02" db="EMBL/GenBank/DDBJ databases">
        <title>Whole genome shotgun sequence of Gordonia paraffinivorans NBRC 108238.</title>
        <authorList>
            <person name="Isaki-Nakamura S."/>
            <person name="Hosoyama A."/>
            <person name="Tsuchikane K."/>
            <person name="Ando Y."/>
            <person name="Baba S."/>
            <person name="Ohji S."/>
            <person name="Hamada M."/>
            <person name="Tamura T."/>
            <person name="Yamazoe A."/>
            <person name="Yamazaki S."/>
            <person name="Fujita N."/>
        </authorList>
    </citation>
    <scope>NUCLEOTIDE SEQUENCE [LARGE SCALE GENOMIC DNA]</scope>
    <source>
        <strain evidence="12 13">NBRC 108238</strain>
    </source>
</reference>
<comment type="caution">
    <text evidence="12">The sequence shown here is derived from an EMBL/GenBank/DDBJ whole genome shotgun (WGS) entry which is preliminary data.</text>
</comment>
<feature type="transmembrane region" description="Helical" evidence="9">
    <location>
        <begin position="446"/>
        <end position="466"/>
    </location>
</feature>
<keyword evidence="13" id="KW-1185">Reference proteome</keyword>
<dbReference type="PANTHER" id="PTHR33908">
    <property type="entry name" value="MANNOSYLTRANSFERASE YKCB-RELATED"/>
    <property type="match status" value="1"/>
</dbReference>
<feature type="transmembrane region" description="Helical" evidence="9">
    <location>
        <begin position="234"/>
        <end position="250"/>
    </location>
</feature>
<evidence type="ECO:0000256" key="8">
    <source>
        <dbReference type="SAM" id="MobiDB-lite"/>
    </source>
</evidence>
<feature type="transmembrane region" description="Helical" evidence="9">
    <location>
        <begin position="337"/>
        <end position="355"/>
    </location>
</feature>
<feature type="region of interest" description="Disordered" evidence="8">
    <location>
        <begin position="1"/>
        <end position="22"/>
    </location>
</feature>
<feature type="transmembrane region" description="Helical" evidence="9">
    <location>
        <begin position="419"/>
        <end position="440"/>
    </location>
</feature>
<evidence type="ECO:0000256" key="5">
    <source>
        <dbReference type="ARBA" id="ARBA00022692"/>
    </source>
</evidence>
<evidence type="ECO:0000256" key="2">
    <source>
        <dbReference type="ARBA" id="ARBA00022475"/>
    </source>
</evidence>
<keyword evidence="6 9" id="KW-1133">Transmembrane helix</keyword>
<dbReference type="PANTHER" id="PTHR33908:SF3">
    <property type="entry name" value="UNDECAPRENYL PHOSPHATE-ALPHA-4-AMINO-4-DEOXY-L-ARABINOSE ARABINOSYL TRANSFERASE"/>
    <property type="match status" value="1"/>
</dbReference>
<feature type="transmembrane region" description="Helical" evidence="9">
    <location>
        <begin position="392"/>
        <end position="412"/>
    </location>
</feature>
<name>A0ABQ0IRG8_9ACTN</name>
<sequence>MTTTSTVAPPHTPPAAPEVVESDSGASKNTLWGHLSVFVLLIGTAVLYLWNLSINGWANSFYSAAIQAGSESWKAWFFGSSDMANSITVDKPPASLWIPGLSARIFGVNSWSILVPEALMGVASVALLYLITRKYFGHWAGVLAGVVLALTPVAAMMFRFDNPEALLILLMIGAVWSLMKAVEDGRWRWLILTGVFVGFGFLTKQLQVMLIVPALSVTYLAFGPRGWGRRLGQLFAALGAMIVSAGWWILTVELWPASSRPYIGGSQNNSILELTLGYNGFGRLNGNETGAVVPGRGMREGMTEMPGPGGPGGPGGGGAWGQTGWLRMFEPAQGGQIAWLIPTGLVLAVVALVLIGKARRTEPRRAYLVVWGLWLLVTMGVFSFMAGIFHEYYTAALAPAVAALVAGGAAVCWSRRDRLWVRIALGATVWIAAIWGFVLLNRTPDFLPWLRFVVLVVGLLAGAALVFATVHGVAAVAVAGAIVAGLAGPLAYTIDTITTEKSGSIITAGPRVEGGFGPGGRGGPGGPGRGGPDGRGIPGGFPGGPAGQGMPGGFPGAPGQTMPDGRDMPGSQEIPGGRGGDGGAGGLLRGSTPTVAVVEKLNDGADEYTWVAAAIGSNSASGYQLETGHSVMPIGGFNGSDPSPTLAEFQKLVAEKRIHWFLGGGPGMGGDGMGTDSERPASQISEWVRENFTVVTVDGVTMYDLTRPNT</sequence>
<feature type="transmembrane region" description="Helical" evidence="9">
    <location>
        <begin position="367"/>
        <end position="386"/>
    </location>
</feature>
<keyword evidence="7 9" id="KW-0472">Membrane</keyword>
<dbReference type="Pfam" id="PF24878">
    <property type="entry name" value="YkcB_C"/>
    <property type="match status" value="1"/>
</dbReference>
<evidence type="ECO:0000259" key="11">
    <source>
        <dbReference type="Pfam" id="PF24878"/>
    </source>
</evidence>
<dbReference type="InterPro" id="IPR038731">
    <property type="entry name" value="RgtA/B/C-like"/>
</dbReference>
<gene>
    <name evidence="12" type="ORF">GP2_057_00040</name>
</gene>
<evidence type="ECO:0000256" key="9">
    <source>
        <dbReference type="SAM" id="Phobius"/>
    </source>
</evidence>
<feature type="region of interest" description="Disordered" evidence="8">
    <location>
        <begin position="508"/>
        <end position="563"/>
    </location>
</feature>
<evidence type="ECO:0000259" key="10">
    <source>
        <dbReference type="Pfam" id="PF13231"/>
    </source>
</evidence>
<feature type="transmembrane region" description="Helical" evidence="9">
    <location>
        <begin position="473"/>
        <end position="492"/>
    </location>
</feature>
<evidence type="ECO:0000256" key="1">
    <source>
        <dbReference type="ARBA" id="ARBA00004651"/>
    </source>
</evidence>
<evidence type="ECO:0000256" key="6">
    <source>
        <dbReference type="ARBA" id="ARBA00022989"/>
    </source>
</evidence>
<feature type="transmembrane region" description="Helical" evidence="9">
    <location>
        <begin position="31"/>
        <end position="50"/>
    </location>
</feature>
<dbReference type="EMBL" id="BAOQ01000057">
    <property type="protein sequence ID" value="GAC86145.1"/>
    <property type="molecule type" value="Genomic_DNA"/>
</dbReference>
<dbReference type="RefSeq" id="WP_006902423.1">
    <property type="nucleotide sequence ID" value="NZ_BAOQ01000057.1"/>
</dbReference>
<dbReference type="Pfam" id="PF13231">
    <property type="entry name" value="PMT_2"/>
    <property type="match status" value="1"/>
</dbReference>
<accession>A0ABQ0IRG8</accession>
<dbReference type="InterPro" id="IPR050297">
    <property type="entry name" value="LipidA_mod_glycosyltrf_83"/>
</dbReference>
<evidence type="ECO:0000256" key="7">
    <source>
        <dbReference type="ARBA" id="ARBA00023136"/>
    </source>
</evidence>
<feature type="transmembrane region" description="Helical" evidence="9">
    <location>
        <begin position="111"/>
        <end position="131"/>
    </location>
</feature>
<feature type="domain" description="Glycosyltransferase RgtA/B/C/D-like" evidence="10">
    <location>
        <begin position="90"/>
        <end position="245"/>
    </location>
</feature>
<dbReference type="InterPro" id="IPR056785">
    <property type="entry name" value="YkcA/B-like_C"/>
</dbReference>
<feature type="domain" description="Putative mannosyltransferase YkcA/B-like C-terminal" evidence="11">
    <location>
        <begin position="598"/>
        <end position="691"/>
    </location>
</feature>
<organism evidence="12 13">
    <name type="scientific">Gordonia paraffinivorans NBRC 108238</name>
    <dbReference type="NCBI Taxonomy" id="1223543"/>
    <lineage>
        <taxon>Bacteria</taxon>
        <taxon>Bacillati</taxon>
        <taxon>Actinomycetota</taxon>
        <taxon>Actinomycetes</taxon>
        <taxon>Mycobacteriales</taxon>
        <taxon>Gordoniaceae</taxon>
        <taxon>Gordonia</taxon>
    </lineage>
</organism>
<evidence type="ECO:0000313" key="13">
    <source>
        <dbReference type="Proteomes" id="UP000035021"/>
    </source>
</evidence>
<feature type="transmembrane region" description="Helical" evidence="9">
    <location>
        <begin position="189"/>
        <end position="222"/>
    </location>
</feature>
<keyword evidence="2" id="KW-1003">Cell membrane</keyword>
<proteinExistence type="predicted"/>
<keyword evidence="3" id="KW-0328">Glycosyltransferase</keyword>
<feature type="transmembrane region" description="Helical" evidence="9">
    <location>
        <begin position="137"/>
        <end position="158"/>
    </location>
</feature>